<comment type="caution">
    <text evidence="1">The sequence shown here is derived from an EMBL/GenBank/DDBJ whole genome shotgun (WGS) entry which is preliminary data.</text>
</comment>
<reference evidence="1" key="1">
    <citation type="submission" date="2023-06" db="EMBL/GenBank/DDBJ databases">
        <title>Reference genome for the Northern bat (Eptesicus nilssonii), a most northern bat species.</title>
        <authorList>
            <person name="Laine V.N."/>
            <person name="Pulliainen A.T."/>
            <person name="Lilley T.M."/>
        </authorList>
    </citation>
    <scope>NUCLEOTIDE SEQUENCE</scope>
    <source>
        <strain evidence="1">BLF_Eptnil</strain>
        <tissue evidence="1">Kidney</tissue>
    </source>
</reference>
<proteinExistence type="predicted"/>
<sequence>MVRQGPWKAIGALRTLESIPESVLVSEPLGFGYREEVLIYAIGAPRILESRPVDCGGSVEGVGLHIGRRCTKDPGNSMRVSLGLRDIRGSVEGEGPHIGRWCAQDPGTKTRVSPSLIDSGGLVEGEGPQVGRWCVKDPG</sequence>
<evidence type="ECO:0000313" key="2">
    <source>
        <dbReference type="Proteomes" id="UP001177744"/>
    </source>
</evidence>
<keyword evidence="2" id="KW-1185">Reference proteome</keyword>
<dbReference type="AlphaFoldDB" id="A0AA40IBV5"/>
<protein>
    <submittedName>
        <fullName evidence="1">Uncharacterized protein</fullName>
    </submittedName>
</protein>
<accession>A0AA40IBV5</accession>
<dbReference type="Proteomes" id="UP001177744">
    <property type="component" value="Unassembled WGS sequence"/>
</dbReference>
<dbReference type="EMBL" id="JAULJE010000001">
    <property type="protein sequence ID" value="KAK1346733.1"/>
    <property type="molecule type" value="Genomic_DNA"/>
</dbReference>
<organism evidence="1 2">
    <name type="scientific">Cnephaeus nilssonii</name>
    <name type="common">Northern bat</name>
    <name type="synonym">Eptesicus nilssonii</name>
    <dbReference type="NCBI Taxonomy" id="3371016"/>
    <lineage>
        <taxon>Eukaryota</taxon>
        <taxon>Metazoa</taxon>
        <taxon>Chordata</taxon>
        <taxon>Craniata</taxon>
        <taxon>Vertebrata</taxon>
        <taxon>Euteleostomi</taxon>
        <taxon>Mammalia</taxon>
        <taxon>Eutheria</taxon>
        <taxon>Laurasiatheria</taxon>
        <taxon>Chiroptera</taxon>
        <taxon>Yangochiroptera</taxon>
        <taxon>Vespertilionidae</taxon>
        <taxon>Cnephaeus</taxon>
    </lineage>
</organism>
<name>A0AA40IBV5_CNENI</name>
<gene>
    <name evidence="1" type="ORF">QTO34_000593</name>
</gene>
<evidence type="ECO:0000313" key="1">
    <source>
        <dbReference type="EMBL" id="KAK1346733.1"/>
    </source>
</evidence>